<dbReference type="OrthoDB" id="417450at2759"/>
<dbReference type="Proteomes" id="UP000091857">
    <property type="component" value="Chromosome 9"/>
</dbReference>
<evidence type="ECO:0000256" key="1">
    <source>
        <dbReference type="ARBA" id="ARBA00023186"/>
    </source>
</evidence>
<protein>
    <recommendedName>
        <fullName evidence="7">Ubiquitin-like domain-containing protein</fullName>
    </recommendedName>
</protein>
<dbReference type="SUPFAM" id="SSF63491">
    <property type="entry name" value="BAG domain"/>
    <property type="match status" value="1"/>
</dbReference>
<dbReference type="STRING" id="3983.A0A2C9VB64"/>
<evidence type="ECO:0008006" key="7">
    <source>
        <dbReference type="Google" id="ProtNLM"/>
    </source>
</evidence>
<organism evidence="5 6">
    <name type="scientific">Manihot esculenta</name>
    <name type="common">Cassava</name>
    <name type="synonym">Jatropha manihot</name>
    <dbReference type="NCBI Taxonomy" id="3983"/>
    <lineage>
        <taxon>Eukaryota</taxon>
        <taxon>Viridiplantae</taxon>
        <taxon>Streptophyta</taxon>
        <taxon>Embryophyta</taxon>
        <taxon>Tracheophyta</taxon>
        <taxon>Spermatophyta</taxon>
        <taxon>Magnoliopsida</taxon>
        <taxon>eudicotyledons</taxon>
        <taxon>Gunneridae</taxon>
        <taxon>Pentapetalae</taxon>
        <taxon>rosids</taxon>
        <taxon>fabids</taxon>
        <taxon>Malpighiales</taxon>
        <taxon>Euphorbiaceae</taxon>
        <taxon>Crotonoideae</taxon>
        <taxon>Manihoteae</taxon>
        <taxon>Manihot</taxon>
    </lineage>
</organism>
<evidence type="ECO:0000313" key="6">
    <source>
        <dbReference type="Proteomes" id="UP000091857"/>
    </source>
</evidence>
<dbReference type="InterPro" id="IPR036533">
    <property type="entry name" value="BAG_dom_sf"/>
</dbReference>
<proteinExistence type="predicted"/>
<dbReference type="AlphaFoldDB" id="A0A2C9VB64"/>
<feature type="domain" description="Ubiquitin-like" evidence="3">
    <location>
        <begin position="38"/>
        <end position="106"/>
    </location>
</feature>
<feature type="region of interest" description="Disordered" evidence="2">
    <location>
        <begin position="252"/>
        <end position="279"/>
    </location>
</feature>
<dbReference type="InterPro" id="IPR000626">
    <property type="entry name" value="Ubiquitin-like_dom"/>
</dbReference>
<evidence type="ECO:0000259" key="4">
    <source>
        <dbReference type="PROSITE" id="PS51035"/>
    </source>
</evidence>
<dbReference type="GO" id="GO:0006612">
    <property type="term" value="P:protein targeting to membrane"/>
    <property type="evidence" value="ECO:0007669"/>
    <property type="project" value="EnsemblPlants"/>
</dbReference>
<dbReference type="InterPro" id="IPR029071">
    <property type="entry name" value="Ubiquitin-like_domsf"/>
</dbReference>
<dbReference type="GO" id="GO:0005737">
    <property type="term" value="C:cytoplasm"/>
    <property type="evidence" value="ECO:0000318"/>
    <property type="project" value="GO_Central"/>
</dbReference>
<dbReference type="PROSITE" id="PS50053">
    <property type="entry name" value="UBIQUITIN_2"/>
    <property type="match status" value="1"/>
</dbReference>
<feature type="region of interest" description="Disordered" evidence="2">
    <location>
        <begin position="114"/>
        <end position="143"/>
    </location>
</feature>
<dbReference type="GO" id="GO:0043268">
    <property type="term" value="P:positive regulation of potassium ion transport"/>
    <property type="evidence" value="ECO:0007669"/>
    <property type="project" value="EnsemblPlants"/>
</dbReference>
<dbReference type="Gramene" id="Manes.09G108800.3.v8.1">
    <property type="protein sequence ID" value="Manes.09G108800.3.v8.1.CDS"/>
    <property type="gene ID" value="Manes.09G108800.v8.1"/>
</dbReference>
<dbReference type="Pfam" id="PF02179">
    <property type="entry name" value="BAG"/>
    <property type="match status" value="1"/>
</dbReference>
<dbReference type="PANTHER" id="PTHR12329:SF40">
    <property type="entry name" value="BAG FAMILY MOLECULAR CHAPERONE REGULATOR 4"/>
    <property type="match status" value="1"/>
</dbReference>
<sequence>MKNSTSLNEDWEVRPGGMLVQRRESAVADGSDDAGPLIKINVCYGPSHHEIHIPAQSTFGYMKEIIESKIGLEPKQQKILFRGQEKEDGEYLHEAGVKDKSKVLVLENLVSKEKPAEMKEHEGTSKSEVKENEEISKREMKEREETSKAFQAIAEVREEVDKLAERVSALQVAVNGGTRIAEEEFGMSSELLMRQLLKLDAIEAEGEAKVQRKAEVRRVQNYHDLLDNLKSSNSKPFSNSSNTVSVTTEWETFDSGLESSSPPPASSSTRITQDWERFD</sequence>
<dbReference type="InterPro" id="IPR003103">
    <property type="entry name" value="BAG_domain"/>
</dbReference>
<dbReference type="InterPro" id="IPR039773">
    <property type="entry name" value="BAG_chaperone_regulator"/>
</dbReference>
<dbReference type="GO" id="GO:0009651">
    <property type="term" value="P:response to salt stress"/>
    <property type="evidence" value="ECO:0007669"/>
    <property type="project" value="EnsemblPlants"/>
</dbReference>
<dbReference type="Gramene" id="Manes.09G108800.1.v8.1">
    <property type="protein sequence ID" value="Manes.09G108800.1.v8.1.CDS"/>
    <property type="gene ID" value="Manes.09G108800.v8.1"/>
</dbReference>
<dbReference type="SMART" id="SM00264">
    <property type="entry name" value="BAG"/>
    <property type="match status" value="1"/>
</dbReference>
<dbReference type="GO" id="GO:0051087">
    <property type="term" value="F:protein-folding chaperone binding"/>
    <property type="evidence" value="ECO:0000318"/>
    <property type="project" value="GO_Central"/>
</dbReference>
<comment type="caution">
    <text evidence="5">The sequence shown here is derived from an EMBL/GenBank/DDBJ whole genome shotgun (WGS) entry which is preliminary data.</text>
</comment>
<keyword evidence="1" id="KW-0143">Chaperone</keyword>
<dbReference type="SUPFAM" id="SSF54236">
    <property type="entry name" value="Ubiquitin-like"/>
    <property type="match status" value="1"/>
</dbReference>
<dbReference type="PANTHER" id="PTHR12329">
    <property type="entry name" value="BCL2-ASSOCIATED ATHANOGENE"/>
    <property type="match status" value="1"/>
</dbReference>
<evidence type="ECO:0000259" key="3">
    <source>
        <dbReference type="PROSITE" id="PS50053"/>
    </source>
</evidence>
<evidence type="ECO:0000256" key="2">
    <source>
        <dbReference type="SAM" id="MobiDB-lite"/>
    </source>
</evidence>
<dbReference type="Pfam" id="PF00240">
    <property type="entry name" value="ubiquitin"/>
    <property type="match status" value="1"/>
</dbReference>
<dbReference type="GO" id="GO:0010119">
    <property type="term" value="P:regulation of stomatal movement"/>
    <property type="evidence" value="ECO:0007669"/>
    <property type="project" value="EnsemblPlants"/>
</dbReference>
<dbReference type="GO" id="GO:0070971">
    <property type="term" value="C:endoplasmic reticulum exit site"/>
    <property type="evidence" value="ECO:0007669"/>
    <property type="project" value="EnsemblPlants"/>
</dbReference>
<dbReference type="GO" id="GO:0010228">
    <property type="term" value="P:vegetative to reproductive phase transition of meristem"/>
    <property type="evidence" value="ECO:0007669"/>
    <property type="project" value="EnsemblPlants"/>
</dbReference>
<dbReference type="Gene3D" id="1.20.58.120">
    <property type="entry name" value="BAG domain"/>
    <property type="match status" value="1"/>
</dbReference>
<dbReference type="Gene3D" id="3.10.20.90">
    <property type="entry name" value="Phosphatidylinositol 3-kinase Catalytic Subunit, Chain A, domain 1"/>
    <property type="match status" value="1"/>
</dbReference>
<dbReference type="PROSITE" id="PS51035">
    <property type="entry name" value="BAG"/>
    <property type="match status" value="1"/>
</dbReference>
<reference evidence="6" key="1">
    <citation type="journal article" date="2016" name="Nat. Biotechnol.">
        <title>Sequencing wild and cultivated cassava and related species reveals extensive interspecific hybridization and genetic diversity.</title>
        <authorList>
            <person name="Bredeson J.V."/>
            <person name="Lyons J.B."/>
            <person name="Prochnik S.E."/>
            <person name="Wu G.A."/>
            <person name="Ha C.M."/>
            <person name="Edsinger-Gonzales E."/>
            <person name="Grimwood J."/>
            <person name="Schmutz J."/>
            <person name="Rabbi I.Y."/>
            <person name="Egesi C."/>
            <person name="Nauluvula P."/>
            <person name="Lebot V."/>
            <person name="Ndunguru J."/>
            <person name="Mkamilo G."/>
            <person name="Bart R.S."/>
            <person name="Setter T.L."/>
            <person name="Gleadow R.M."/>
            <person name="Kulakow P."/>
            <person name="Ferguson M.E."/>
            <person name="Rounsley S."/>
            <person name="Rokhsar D.S."/>
        </authorList>
    </citation>
    <scope>NUCLEOTIDE SEQUENCE [LARGE SCALE GENOMIC DNA]</scope>
    <source>
        <strain evidence="6">cv. AM560-2</strain>
    </source>
</reference>
<gene>
    <name evidence="5" type="ORF">MANES_09G108800v8</name>
</gene>
<name>A0A2C9VB64_MANES</name>
<keyword evidence="6" id="KW-1185">Reference proteome</keyword>
<feature type="domain" description="BAG" evidence="4">
    <location>
        <begin position="152"/>
        <end position="230"/>
    </location>
</feature>
<dbReference type="GO" id="GO:0009409">
    <property type="term" value="P:response to cold"/>
    <property type="evidence" value="ECO:0007669"/>
    <property type="project" value="EnsemblPlants"/>
</dbReference>
<evidence type="ECO:0000313" key="5">
    <source>
        <dbReference type="EMBL" id="OAY41522.1"/>
    </source>
</evidence>
<dbReference type="GO" id="GO:0000774">
    <property type="term" value="F:adenyl-nucleotide exchange factor activity"/>
    <property type="evidence" value="ECO:0000318"/>
    <property type="project" value="GO_Central"/>
</dbReference>
<accession>A0A2C9VB64</accession>
<dbReference type="GO" id="GO:0050821">
    <property type="term" value="P:protein stabilization"/>
    <property type="evidence" value="ECO:0000318"/>
    <property type="project" value="GO_Central"/>
</dbReference>
<dbReference type="EMBL" id="CM004395">
    <property type="protein sequence ID" value="OAY41522.1"/>
    <property type="molecule type" value="Genomic_DNA"/>
</dbReference>